<keyword evidence="6" id="KW-0067">ATP-binding</keyword>
<sequence>MRIEELILDGFKSYPVRTTISGWDASFNAVTGLNGSGKSNILDALVFVLGITNLSIVRAANLQDLIYKRGQAGITKASVTVVFDNSDRAKSPVGFEGYKQVVVTRQVAMGGVSKYLLCGHRATQQTVQNLFQSVQLNINNPNFLIMQGKITKVLNMKPQEILGLIEEAAGTSMFEEKKDKAIKTMAKKEKKMEEIQELLREEITPKLDRLREEKRSYLAYQKAASEIERLTRLLVAYEHVEATQRLAKHAEATAAKQAKLREGKDDLKRMATERARMDKDLQDLVKAQSKKSSKNGVIASLEAEIKEIARELAKVSQQLSLSRASEAEESTRMEELRVSVKEVTGQHKRRKLQAEEAKARYSTNKEAFDKVSSELRQAEELLQNLATGVSSAGVESASAGYLGQLAAARAKLASVGAGADQAAKRVAHLTKELKAKEPRAAKAQSESKGLLSELADARKSRDSLQKEIDRLTVNSEDVDRLRDDKDEAERQVRTLLEQRNTVKSKLASLDFVYTAPPSFDRSKVKGLVATLISIDPSKYQYSTALEVCAGGKLYNVVVETDKAGSELLEKGKLQKRVTMIPLNQINAFRATSQQIGAAQRLAPGKVHLALDLVGYEEEVAEAMAYVFGRTLICPDSQSAKTVTFDASVRLKSVTVDGDVYDPSGTLSGGSKPNTSGVLVKVQELQDLERRLSDAKVVATDATAAWKRVAASSERLDKLSSQLDLATHRVRLLEEQAEESDAARLLNELDALRKEIATLSETVSCVSGNKKAVQAEIARIEKEMAEFNNNKDSKLKDLKNDVATKKAAVHKQATANKALQKELQTTTLEVEQAAVEIQVAEAELADAIKNQGKGSSQIKRLGETVAALSAQQADKEALHREETAKLRAHRRELEELEKAVQEKEKEISTLEVKQQEREHDLEKASAERKRLDQILTRLENAYEWIAAEKTAFGRQGSVYDFASENMANVRKSCAELEQKQEGMRKKINPKVLNMIDSVEKKERELLGMHKQVLRDKSKIEETIAKLDDYKRDALKETWTVVNAAFGEIFGELLSGNFCALQPPEGMDITQGLEVKVRLGQIWKASLTELSGGQRSLIALSLIMSLLQFKPAPMYILDEVDAALDLSHTQNIGHLFRTRFKGSQFIVVSLKEGLFSNANVLFRTRFRDGTSVVERTATRTTSELYAADKENASQRPPAAKKALETGARAASVTVA</sequence>
<keyword evidence="4" id="KW-0547">Nucleotide-binding</keyword>
<evidence type="ECO:0000256" key="2">
    <source>
        <dbReference type="ARBA" id="ARBA00005231"/>
    </source>
</evidence>
<dbReference type="SUPFAM" id="SSF52540">
    <property type="entry name" value="P-loop containing nucleoside triphosphate hydrolases"/>
    <property type="match status" value="1"/>
</dbReference>
<dbReference type="GO" id="GO:0016887">
    <property type="term" value="F:ATP hydrolysis activity"/>
    <property type="evidence" value="ECO:0007669"/>
    <property type="project" value="InterPro"/>
</dbReference>
<evidence type="ECO:0000256" key="12">
    <source>
        <dbReference type="SAM" id="Coils"/>
    </source>
</evidence>
<feature type="region of interest" description="Disordered" evidence="13">
    <location>
        <begin position="903"/>
        <end position="923"/>
    </location>
</feature>
<dbReference type="GO" id="GO:0005634">
    <property type="term" value="C:nucleus"/>
    <property type="evidence" value="ECO:0007669"/>
    <property type="project" value="UniProtKB-SubCell"/>
</dbReference>
<feature type="coiled-coil region" evidence="12">
    <location>
        <begin position="684"/>
        <end position="849"/>
    </location>
</feature>
<reference evidence="15 16" key="1">
    <citation type="journal article" date="2011" name="J. Gen. Appl. Microbiol.">
        <title>Draft genome sequencing of the enigmatic basidiomycete Mixia osmundae.</title>
        <authorList>
            <person name="Nishida H."/>
            <person name="Nagatsuka Y."/>
            <person name="Sugiyama J."/>
        </authorList>
    </citation>
    <scope>NUCLEOTIDE SEQUENCE [LARGE SCALE GENOMIC DNA]</scope>
    <source>
        <strain evidence="16">CBS 9802 / IAM 14324 / JCM 22182 / KY 12970</strain>
    </source>
</reference>
<dbReference type="InterPro" id="IPR036277">
    <property type="entry name" value="SMC_hinge_sf"/>
</dbReference>
<evidence type="ECO:0000256" key="11">
    <source>
        <dbReference type="PIRNR" id="PIRNR005719"/>
    </source>
</evidence>
<dbReference type="Proteomes" id="UP000009131">
    <property type="component" value="Unassembled WGS sequence"/>
</dbReference>
<dbReference type="SUPFAM" id="SSF75553">
    <property type="entry name" value="Smc hinge domain"/>
    <property type="match status" value="1"/>
</dbReference>
<evidence type="ECO:0000256" key="13">
    <source>
        <dbReference type="SAM" id="MobiDB-lite"/>
    </source>
</evidence>
<protein>
    <recommendedName>
        <fullName evidence="11">Structural maintenance of chromosomes protein</fullName>
    </recommendedName>
</protein>
<keyword evidence="16" id="KW-1185">Reference proteome</keyword>
<dbReference type="InterPro" id="IPR027120">
    <property type="entry name" value="Smc2_ABC"/>
</dbReference>
<keyword evidence="9 11" id="KW-0539">Nucleus</keyword>
<dbReference type="PANTHER" id="PTHR43977">
    <property type="entry name" value="STRUCTURAL MAINTENANCE OF CHROMOSOMES PROTEIN 3"/>
    <property type="match status" value="1"/>
</dbReference>
<evidence type="ECO:0000256" key="9">
    <source>
        <dbReference type="ARBA" id="ARBA00023242"/>
    </source>
</evidence>
<reference evidence="15 16" key="2">
    <citation type="journal article" date="2012" name="Open Biol.">
        <title>Characteristics of nucleosomes and linker DNA regions on the genome of the basidiomycete Mixia osmundae revealed by mono- and dinucleosome mapping.</title>
        <authorList>
            <person name="Nishida H."/>
            <person name="Kondo S."/>
            <person name="Matsumoto T."/>
            <person name="Suzuki Y."/>
            <person name="Yoshikawa H."/>
            <person name="Taylor T.D."/>
            <person name="Sugiyama J."/>
        </authorList>
    </citation>
    <scope>NUCLEOTIDE SEQUENCE [LARGE SCALE GENOMIC DNA]</scope>
    <source>
        <strain evidence="16">CBS 9802 / IAM 14324 / JCM 22182 / KY 12970</strain>
    </source>
</reference>
<dbReference type="AlphaFoldDB" id="G7DXL2"/>
<evidence type="ECO:0000256" key="6">
    <source>
        <dbReference type="ARBA" id="ARBA00022840"/>
    </source>
</evidence>
<feature type="domain" description="SMC hinge" evidence="14">
    <location>
        <begin position="522"/>
        <end position="643"/>
    </location>
</feature>
<evidence type="ECO:0000256" key="8">
    <source>
        <dbReference type="ARBA" id="ARBA00023067"/>
    </source>
</evidence>
<dbReference type="FunFam" id="3.40.50.300:FF:000278">
    <property type="entry name" value="Structural maintenance of chromosomes 2"/>
    <property type="match status" value="1"/>
</dbReference>
<comment type="subcellular location">
    <subcellularLocation>
        <location evidence="1 11">Nucleus</location>
    </subcellularLocation>
</comment>
<dbReference type="OrthoDB" id="10255539at2759"/>
<proteinExistence type="inferred from homology"/>
<dbReference type="eggNOG" id="KOG0933">
    <property type="taxonomic scope" value="Eukaryota"/>
</dbReference>
<feature type="coiled-coil region" evidence="12">
    <location>
        <begin position="447"/>
        <end position="505"/>
    </location>
</feature>
<dbReference type="Gene3D" id="3.40.50.300">
    <property type="entry name" value="P-loop containing nucleotide triphosphate hydrolases"/>
    <property type="match status" value="2"/>
</dbReference>
<dbReference type="HOGENOM" id="CLU_001042_9_0_1"/>
<dbReference type="OMA" id="THNKIAM"/>
<dbReference type="GO" id="GO:0005694">
    <property type="term" value="C:chromosome"/>
    <property type="evidence" value="ECO:0007669"/>
    <property type="project" value="InterPro"/>
</dbReference>
<accession>G7DXL2</accession>
<evidence type="ECO:0000256" key="4">
    <source>
        <dbReference type="ARBA" id="ARBA00022741"/>
    </source>
</evidence>
<evidence type="ECO:0000256" key="5">
    <source>
        <dbReference type="ARBA" id="ARBA00022776"/>
    </source>
</evidence>
<dbReference type="CDD" id="cd03273">
    <property type="entry name" value="ABC_SMC2_euk"/>
    <property type="match status" value="1"/>
</dbReference>
<evidence type="ECO:0000313" key="16">
    <source>
        <dbReference type="Proteomes" id="UP000009131"/>
    </source>
</evidence>
<dbReference type="STRING" id="764103.G7DXL2"/>
<comment type="similarity">
    <text evidence="2">Belongs to the SMC family. SMC2 subfamily.</text>
</comment>
<dbReference type="InParanoid" id="G7DXL2"/>
<dbReference type="EMBL" id="BABT02000061">
    <property type="protein sequence ID" value="GAA95322.1"/>
    <property type="molecule type" value="Genomic_DNA"/>
</dbReference>
<keyword evidence="7 12" id="KW-0175">Coiled coil</keyword>
<evidence type="ECO:0000259" key="14">
    <source>
        <dbReference type="SMART" id="SM00968"/>
    </source>
</evidence>
<dbReference type="InterPro" id="IPR003395">
    <property type="entry name" value="RecF/RecN/SMC_N"/>
</dbReference>
<dbReference type="InterPro" id="IPR027417">
    <property type="entry name" value="P-loop_NTPase"/>
</dbReference>
<gene>
    <name evidence="15" type="primary">Mo01979</name>
    <name evidence="15" type="ORF">E5Q_01979</name>
</gene>
<dbReference type="FunCoup" id="G7DXL2">
    <property type="interactions" value="646"/>
</dbReference>
<dbReference type="RefSeq" id="XP_014569816.1">
    <property type="nucleotide sequence ID" value="XM_014714330.1"/>
</dbReference>
<dbReference type="PIRSF" id="PIRSF005719">
    <property type="entry name" value="SMC"/>
    <property type="match status" value="1"/>
</dbReference>
<dbReference type="GO" id="GO:0007076">
    <property type="term" value="P:mitotic chromosome condensation"/>
    <property type="evidence" value="ECO:0007669"/>
    <property type="project" value="UniProtKB-ARBA"/>
</dbReference>
<dbReference type="SMART" id="SM00968">
    <property type="entry name" value="SMC_hinge"/>
    <property type="match status" value="1"/>
</dbReference>
<keyword evidence="5" id="KW-0498">Mitosis</keyword>
<dbReference type="GO" id="GO:0005524">
    <property type="term" value="F:ATP binding"/>
    <property type="evidence" value="ECO:0007669"/>
    <property type="project" value="UniProtKB-KW"/>
</dbReference>
<name>G7DXL2_MIXOS</name>
<dbReference type="GO" id="GO:0051301">
    <property type="term" value="P:cell division"/>
    <property type="evidence" value="ECO:0007669"/>
    <property type="project" value="UniProtKB-KW"/>
</dbReference>
<dbReference type="InterPro" id="IPR024704">
    <property type="entry name" value="SMC"/>
</dbReference>
<dbReference type="Gene3D" id="3.30.70.1620">
    <property type="match status" value="1"/>
</dbReference>
<dbReference type="FunFam" id="3.40.50.300:FF:000385">
    <property type="entry name" value="Structural maintenance of chromosomes 2"/>
    <property type="match status" value="1"/>
</dbReference>
<dbReference type="Pfam" id="PF02463">
    <property type="entry name" value="SMC_N"/>
    <property type="match status" value="1"/>
</dbReference>
<evidence type="ECO:0000256" key="3">
    <source>
        <dbReference type="ARBA" id="ARBA00022618"/>
    </source>
</evidence>
<comment type="caution">
    <text evidence="15">The sequence shown here is derived from an EMBL/GenBank/DDBJ whole genome shotgun (WGS) entry which is preliminary data.</text>
</comment>
<organism evidence="15 16">
    <name type="scientific">Mixia osmundae (strain CBS 9802 / IAM 14324 / JCM 22182 / KY 12970)</name>
    <dbReference type="NCBI Taxonomy" id="764103"/>
    <lineage>
        <taxon>Eukaryota</taxon>
        <taxon>Fungi</taxon>
        <taxon>Dikarya</taxon>
        <taxon>Basidiomycota</taxon>
        <taxon>Pucciniomycotina</taxon>
        <taxon>Mixiomycetes</taxon>
        <taxon>Mixiales</taxon>
        <taxon>Mixiaceae</taxon>
        <taxon>Mixia</taxon>
    </lineage>
</organism>
<evidence type="ECO:0000256" key="10">
    <source>
        <dbReference type="ARBA" id="ARBA00023306"/>
    </source>
</evidence>
<dbReference type="Pfam" id="PF06470">
    <property type="entry name" value="SMC_hinge"/>
    <property type="match status" value="1"/>
</dbReference>
<evidence type="ECO:0000256" key="1">
    <source>
        <dbReference type="ARBA" id="ARBA00004123"/>
    </source>
</evidence>
<evidence type="ECO:0000313" key="15">
    <source>
        <dbReference type="EMBL" id="GAA95322.1"/>
    </source>
</evidence>
<keyword evidence="10" id="KW-0131">Cell cycle</keyword>
<dbReference type="Gene3D" id="1.20.1060.20">
    <property type="match status" value="1"/>
</dbReference>
<evidence type="ECO:0000256" key="7">
    <source>
        <dbReference type="ARBA" id="ARBA00023054"/>
    </source>
</evidence>
<keyword evidence="8" id="KW-0226">DNA condensation</keyword>
<keyword evidence="3" id="KW-0132">Cell division</keyword>
<dbReference type="InterPro" id="IPR010935">
    <property type="entry name" value="SMC_hinge"/>
</dbReference>